<evidence type="ECO:0000313" key="1">
    <source>
        <dbReference type="EMBL" id="RFN60360.1"/>
    </source>
</evidence>
<dbReference type="AlphaFoldDB" id="A0A3E1QDX9"/>
<dbReference type="RefSeq" id="WP_117159419.1">
    <property type="nucleotide sequence ID" value="NZ_QVID01000001.1"/>
</dbReference>
<dbReference type="Proteomes" id="UP000261082">
    <property type="component" value="Unassembled WGS sequence"/>
</dbReference>
<reference evidence="1 2" key="1">
    <citation type="journal article" date="2007" name="Int. J. Syst. Evol. Microbiol.">
        <title>Marixanthomonas ophiurae gen. nov., sp. nov., a marine bacterium of the family Flavobacteriaceae isolated from a deep-sea brittle star.</title>
        <authorList>
            <person name="Romanenko L.A."/>
            <person name="Uchino M."/>
            <person name="Frolova G.M."/>
            <person name="Mikhailov V.V."/>
        </authorList>
    </citation>
    <scope>NUCLEOTIDE SEQUENCE [LARGE SCALE GENOMIC DNA]</scope>
    <source>
        <strain evidence="1 2">KMM 3046</strain>
    </source>
</reference>
<accession>A0A3E1QDX9</accession>
<dbReference type="EMBL" id="QVID01000001">
    <property type="protein sequence ID" value="RFN60360.1"/>
    <property type="molecule type" value="Genomic_DNA"/>
</dbReference>
<organism evidence="1 2">
    <name type="scientific">Marixanthomonas ophiurae</name>
    <dbReference type="NCBI Taxonomy" id="387659"/>
    <lineage>
        <taxon>Bacteria</taxon>
        <taxon>Pseudomonadati</taxon>
        <taxon>Bacteroidota</taxon>
        <taxon>Flavobacteriia</taxon>
        <taxon>Flavobacteriales</taxon>
        <taxon>Flavobacteriaceae</taxon>
        <taxon>Marixanthomonas</taxon>
    </lineage>
</organism>
<sequence>MQGDLDDINTIYYNDFGIAFQWKQGRAKYTNKVQLVFRHTGLFLTSSELHAFSKTVSKTFENPPLCNDCKDNKECKSLLINTPAHQVSFAMSYDEVEQLNDLIEGTLFQLNLDDMLGKII</sequence>
<gene>
    <name evidence="1" type="ORF">DZ858_10070</name>
</gene>
<protein>
    <submittedName>
        <fullName evidence="1">Uncharacterized protein</fullName>
    </submittedName>
</protein>
<dbReference type="OrthoDB" id="1354274at2"/>
<comment type="caution">
    <text evidence="1">The sequence shown here is derived from an EMBL/GenBank/DDBJ whole genome shotgun (WGS) entry which is preliminary data.</text>
</comment>
<keyword evidence="2" id="KW-1185">Reference proteome</keyword>
<evidence type="ECO:0000313" key="2">
    <source>
        <dbReference type="Proteomes" id="UP000261082"/>
    </source>
</evidence>
<name>A0A3E1QDX9_9FLAO</name>
<proteinExistence type="predicted"/>